<dbReference type="Gene3D" id="3.30.230.10">
    <property type="match status" value="1"/>
</dbReference>
<dbReference type="InterPro" id="IPR045006">
    <property type="entry name" value="CHLI-like"/>
</dbReference>
<dbReference type="SUPFAM" id="SSF52540">
    <property type="entry name" value="P-loop containing nucleoside triphosphate hydrolases"/>
    <property type="match status" value="1"/>
</dbReference>
<comment type="similarity">
    <text evidence="1">Belongs to the Mg-chelatase subunits D/I family. ComM subfamily.</text>
</comment>
<dbReference type="InterPro" id="IPR000523">
    <property type="entry name" value="Mg_chelatse_chII-like_cat_dom"/>
</dbReference>
<dbReference type="InterPro" id="IPR025158">
    <property type="entry name" value="Mg_chelat-rel_C"/>
</dbReference>
<evidence type="ECO:0000256" key="1">
    <source>
        <dbReference type="ARBA" id="ARBA00006354"/>
    </source>
</evidence>
<sequence length="513" mass="54567">MSSPAILVKTHGCAFRGTQGHVVTVETHLASGVPGFHLVGLPDTSIKEARDRVRAAVQSCGLAWVQKRITVNLSPASLPKAGAAFDLAIAVGMLAARGRVKAAAIENCVFVAELGLDGSLRPARAVLIAALAARKAGYTTLVVARESLDEASLVPGIRVRAYSHLRDLVSDFGGTLPAGLPVVPQETVSESPADTEDENLDLSEVRGQNYAVRGMILAASGGHHLVMNGEPGAGKTMIARRLPTFLPDLSAEDSVEVTAVHSIAGKFSAANGLIVRPPIQSPHHSATMVALIGGGAGMPMPGAVSLAHGGVLFLDEAAEFPVRVLDALRQPLESGVVMIHRAREIVRFPARFQLVMATNPCPCGFRNSRQRACTCSSIQLRRYAARLSGPLMDRVDIQINVTAPSAAALSEPPEWSSARAREMVVAARERSAHRWRTYPWSMNAHASSSVVRQVCSDFGVIDPIETALSRGRISLRGADRVLRLALTHADVAGRDVRLEDVYAALNYRNGEES</sequence>
<gene>
    <name evidence="3" type="ORF">QS713_07580</name>
</gene>
<dbReference type="PANTHER" id="PTHR32039:SF7">
    <property type="entry name" value="COMPETENCE PROTEIN COMM"/>
    <property type="match status" value="1"/>
</dbReference>
<dbReference type="EMBL" id="JASXSX010000003">
    <property type="protein sequence ID" value="MDT3767918.1"/>
    <property type="molecule type" value="Genomic_DNA"/>
</dbReference>
<dbReference type="NCBIfam" id="TIGR00368">
    <property type="entry name" value="YifB family Mg chelatase-like AAA ATPase"/>
    <property type="match status" value="1"/>
</dbReference>
<dbReference type="Proteomes" id="UP001247542">
    <property type="component" value="Unassembled WGS sequence"/>
</dbReference>
<feature type="domain" description="AAA+ ATPase" evidence="2">
    <location>
        <begin position="221"/>
        <end position="405"/>
    </location>
</feature>
<reference evidence="3 4" key="1">
    <citation type="submission" date="2023-06" db="EMBL/GenBank/DDBJ databases">
        <title>Draft genome sequence of Gleimia hominis type strain CCUG 57540T.</title>
        <authorList>
            <person name="Salva-Serra F."/>
            <person name="Cardew S."/>
            <person name="Jensie Markopoulos S."/>
            <person name="Ohlen M."/>
            <person name="Inganas E."/>
            <person name="Svensson-Stadler L."/>
            <person name="Moore E.R.B."/>
        </authorList>
    </citation>
    <scope>NUCLEOTIDE SEQUENCE [LARGE SCALE GENOMIC DNA]</scope>
    <source>
        <strain evidence="3 4">CCUG 57540</strain>
    </source>
</reference>
<dbReference type="InterPro" id="IPR020568">
    <property type="entry name" value="Ribosomal_Su5_D2-typ_SF"/>
</dbReference>
<evidence type="ECO:0000313" key="3">
    <source>
        <dbReference type="EMBL" id="MDT3767918.1"/>
    </source>
</evidence>
<dbReference type="Gene3D" id="3.40.50.300">
    <property type="entry name" value="P-loop containing nucleotide triphosphate hydrolases"/>
    <property type="match status" value="1"/>
</dbReference>
<dbReference type="InterPro" id="IPR014721">
    <property type="entry name" value="Ribsml_uS5_D2-typ_fold_subgr"/>
</dbReference>
<accession>A0ABU3IC25</accession>
<evidence type="ECO:0000313" key="4">
    <source>
        <dbReference type="Proteomes" id="UP001247542"/>
    </source>
</evidence>
<evidence type="ECO:0000259" key="2">
    <source>
        <dbReference type="SMART" id="SM00382"/>
    </source>
</evidence>
<dbReference type="RefSeq" id="WP_313274109.1">
    <property type="nucleotide sequence ID" value="NZ_JASXSX010000003.1"/>
</dbReference>
<proteinExistence type="inferred from homology"/>
<dbReference type="SUPFAM" id="SSF54211">
    <property type="entry name" value="Ribosomal protein S5 domain 2-like"/>
    <property type="match status" value="1"/>
</dbReference>
<dbReference type="PANTHER" id="PTHR32039">
    <property type="entry name" value="MAGNESIUM-CHELATASE SUBUNIT CHLI"/>
    <property type="match status" value="1"/>
</dbReference>
<dbReference type="InterPro" id="IPR004482">
    <property type="entry name" value="Mg_chelat-rel"/>
</dbReference>
<dbReference type="SMART" id="SM00382">
    <property type="entry name" value="AAA"/>
    <property type="match status" value="1"/>
</dbReference>
<comment type="caution">
    <text evidence="3">The sequence shown here is derived from an EMBL/GenBank/DDBJ whole genome shotgun (WGS) entry which is preliminary data.</text>
</comment>
<dbReference type="CDD" id="cd00009">
    <property type="entry name" value="AAA"/>
    <property type="match status" value="1"/>
</dbReference>
<organism evidence="3 4">
    <name type="scientific">Gleimia hominis</name>
    <dbReference type="NCBI Taxonomy" id="595468"/>
    <lineage>
        <taxon>Bacteria</taxon>
        <taxon>Bacillati</taxon>
        <taxon>Actinomycetota</taxon>
        <taxon>Actinomycetes</taxon>
        <taxon>Actinomycetales</taxon>
        <taxon>Actinomycetaceae</taxon>
        <taxon>Gleimia</taxon>
    </lineage>
</organism>
<keyword evidence="4" id="KW-1185">Reference proteome</keyword>
<protein>
    <submittedName>
        <fullName evidence="3">YifB family Mg chelatase-like AAA ATPase</fullName>
    </submittedName>
</protein>
<dbReference type="InterPro" id="IPR003593">
    <property type="entry name" value="AAA+_ATPase"/>
</dbReference>
<name>A0ABU3IC25_9ACTO</name>
<dbReference type="Pfam" id="PF13541">
    <property type="entry name" value="ChlI"/>
    <property type="match status" value="1"/>
</dbReference>
<dbReference type="InterPro" id="IPR027417">
    <property type="entry name" value="P-loop_NTPase"/>
</dbReference>
<dbReference type="Pfam" id="PF13335">
    <property type="entry name" value="Mg_chelatase_C"/>
    <property type="match status" value="1"/>
</dbReference>
<dbReference type="Pfam" id="PF01078">
    <property type="entry name" value="Mg_chelatase"/>
    <property type="match status" value="1"/>
</dbReference>